<evidence type="ECO:0000256" key="1">
    <source>
        <dbReference type="SAM" id="Phobius"/>
    </source>
</evidence>
<dbReference type="Proteomes" id="UP001595914">
    <property type="component" value="Unassembled WGS sequence"/>
</dbReference>
<feature type="domain" description="GmrSD restriction endonucleases C-terminal" evidence="2">
    <location>
        <begin position="89"/>
        <end position="224"/>
    </location>
</feature>
<protein>
    <submittedName>
        <fullName evidence="3">HNH endonuclease family protein</fullName>
    </submittedName>
</protein>
<keyword evidence="3" id="KW-0540">Nuclease</keyword>
<dbReference type="GO" id="GO:0004519">
    <property type="term" value="F:endonuclease activity"/>
    <property type="evidence" value="ECO:0007669"/>
    <property type="project" value="UniProtKB-KW"/>
</dbReference>
<evidence type="ECO:0000259" key="2">
    <source>
        <dbReference type="Pfam" id="PF07510"/>
    </source>
</evidence>
<evidence type="ECO:0000313" key="3">
    <source>
        <dbReference type="EMBL" id="MFC4602289.1"/>
    </source>
</evidence>
<proteinExistence type="predicted"/>
<keyword evidence="1" id="KW-0812">Transmembrane</keyword>
<dbReference type="PANTHER" id="PTHR24094">
    <property type="entry name" value="SECRETED PROTEIN"/>
    <property type="match status" value="1"/>
</dbReference>
<organism evidence="3 4">
    <name type="scientific">Rhodococcus kronopolitis</name>
    <dbReference type="NCBI Taxonomy" id="1460226"/>
    <lineage>
        <taxon>Bacteria</taxon>
        <taxon>Bacillati</taxon>
        <taxon>Actinomycetota</taxon>
        <taxon>Actinomycetes</taxon>
        <taxon>Mycobacteriales</taxon>
        <taxon>Nocardiaceae</taxon>
        <taxon>Rhodococcus</taxon>
    </lineage>
</organism>
<accession>A0ABV9FPY8</accession>
<keyword evidence="3" id="KW-0255">Endonuclease</keyword>
<dbReference type="InterPro" id="IPR011089">
    <property type="entry name" value="GmrSD_C"/>
</dbReference>
<dbReference type="RefSeq" id="WP_378413333.1">
    <property type="nucleotide sequence ID" value="NZ_JBHSFO010000001.1"/>
</dbReference>
<keyword evidence="4" id="KW-1185">Reference proteome</keyword>
<gene>
    <name evidence="3" type="ORF">ACFO6S_01115</name>
</gene>
<sequence length="234" mass="25480">MWRPSFRTVVATTVVLGVAVTVFVGLSRSPDPNPGPDRAPTPEVAAGDDPLAGIVLLDRRTRTPNYHREAFGAAWTDDTDAPLGHNGCDTRNDVLARDLVDTVTFEITRCPWAVRSGVLHDPYTGATIEFRHGNDTSAEVQVDHIVALSLAWDLGADAWTPERRARFANDPANLLAVGGEVNFAKASRAPTGWMPPNEDFRCDYARRFAAVLREYELPVDRASAAVLRAASGRC</sequence>
<keyword evidence="3" id="KW-0378">Hydrolase</keyword>
<feature type="transmembrane region" description="Helical" evidence="1">
    <location>
        <begin position="6"/>
        <end position="26"/>
    </location>
</feature>
<keyword evidence="1" id="KW-0472">Membrane</keyword>
<evidence type="ECO:0000313" key="4">
    <source>
        <dbReference type="Proteomes" id="UP001595914"/>
    </source>
</evidence>
<reference evidence="4" key="1">
    <citation type="journal article" date="2019" name="Int. J. Syst. Evol. Microbiol.">
        <title>The Global Catalogue of Microorganisms (GCM) 10K type strain sequencing project: providing services to taxonomists for standard genome sequencing and annotation.</title>
        <authorList>
            <consortium name="The Broad Institute Genomics Platform"/>
            <consortium name="The Broad Institute Genome Sequencing Center for Infectious Disease"/>
            <person name="Wu L."/>
            <person name="Ma J."/>
        </authorList>
    </citation>
    <scope>NUCLEOTIDE SEQUENCE [LARGE SCALE GENOMIC DNA]</scope>
    <source>
        <strain evidence="4">CCUG 54520</strain>
    </source>
</reference>
<dbReference type="EMBL" id="JBHSFO010000001">
    <property type="protein sequence ID" value="MFC4602289.1"/>
    <property type="molecule type" value="Genomic_DNA"/>
</dbReference>
<dbReference type="Pfam" id="PF07510">
    <property type="entry name" value="GmrSD_C"/>
    <property type="match status" value="1"/>
</dbReference>
<comment type="caution">
    <text evidence="3">The sequence shown here is derived from an EMBL/GenBank/DDBJ whole genome shotgun (WGS) entry which is preliminary data.</text>
</comment>
<keyword evidence="1" id="KW-1133">Transmembrane helix</keyword>
<dbReference type="PANTHER" id="PTHR24094:SF15">
    <property type="entry name" value="AMP-DEPENDENT SYNTHETASE_LIGASE DOMAIN-CONTAINING PROTEIN-RELATED"/>
    <property type="match status" value="1"/>
</dbReference>
<name>A0ABV9FPY8_9NOCA</name>